<dbReference type="InterPro" id="IPR022479">
    <property type="entry name" value="PqqD_bac"/>
</dbReference>
<organism evidence="4 5">
    <name type="scientific">Roseibium aggregatum</name>
    <dbReference type="NCBI Taxonomy" id="187304"/>
    <lineage>
        <taxon>Bacteria</taxon>
        <taxon>Pseudomonadati</taxon>
        <taxon>Pseudomonadota</taxon>
        <taxon>Alphaproteobacteria</taxon>
        <taxon>Hyphomicrobiales</taxon>
        <taxon>Stappiaceae</taxon>
        <taxon>Roseibium</taxon>
    </lineage>
</organism>
<evidence type="ECO:0000313" key="4">
    <source>
        <dbReference type="EMBL" id="MBD1549474.1"/>
    </source>
</evidence>
<dbReference type="Gene3D" id="1.10.10.1150">
    <property type="entry name" value="Coenzyme PQQ synthesis protein D (PqqD)"/>
    <property type="match status" value="1"/>
</dbReference>
<protein>
    <submittedName>
        <fullName evidence="4">Pyrroloquinoline quinone biosynthesis peptide chaperone PqqD</fullName>
    </submittedName>
</protein>
<evidence type="ECO:0000256" key="2">
    <source>
        <dbReference type="ARBA" id="ARBA00011741"/>
    </source>
</evidence>
<evidence type="ECO:0000313" key="5">
    <source>
        <dbReference type="Proteomes" id="UP000598467"/>
    </source>
</evidence>
<accession>A0A926SAM0</accession>
<dbReference type="RefSeq" id="WP_190294163.1">
    <property type="nucleotide sequence ID" value="NZ_JABFCZ010000039.1"/>
</dbReference>
<comment type="pathway">
    <text evidence="1">Cofactor biosynthesis; pyrroloquinoline quinone biosynthesis.</text>
</comment>
<sequence length="102" mass="11611">MPARTRHVVTNLSQPGFPAYVRLQFDELRGRWALLAPEKVYWPDDISVAILNRCTGEATVSEIILDLAEEFEAPVEEIGPDVRDFLQEWSDRLVIRCGGRKA</sequence>
<dbReference type="GO" id="GO:0018189">
    <property type="term" value="P:pyrroloquinoline quinone biosynthetic process"/>
    <property type="evidence" value="ECO:0007669"/>
    <property type="project" value="UniProtKB-KW"/>
</dbReference>
<name>A0A926SAM0_9HYPH</name>
<dbReference type="Pfam" id="PF05402">
    <property type="entry name" value="PqqD"/>
    <property type="match status" value="1"/>
</dbReference>
<dbReference type="GO" id="GO:0048038">
    <property type="term" value="F:quinone binding"/>
    <property type="evidence" value="ECO:0007669"/>
    <property type="project" value="InterPro"/>
</dbReference>
<keyword evidence="3" id="KW-0884">PQQ biosynthesis</keyword>
<dbReference type="AlphaFoldDB" id="A0A926SAM0"/>
<dbReference type="InterPro" id="IPR008792">
    <property type="entry name" value="PQQD"/>
</dbReference>
<comment type="subunit">
    <text evidence="2">Monomer. Interacts with PqqE.</text>
</comment>
<dbReference type="EMBL" id="JABFCZ010000039">
    <property type="protein sequence ID" value="MBD1549474.1"/>
    <property type="molecule type" value="Genomic_DNA"/>
</dbReference>
<reference evidence="4" key="1">
    <citation type="submission" date="2020-05" db="EMBL/GenBank/DDBJ databases">
        <title>Identification of trans-AT polyketide cluster in two marine bacteria, producers of a novel glutaramide-containing polyketide sesbanimide D and analogs.</title>
        <authorList>
            <person name="Kacar D."/>
            <person name="Rodriguez P."/>
            <person name="Canedo L."/>
            <person name="Gonzalez E."/>
            <person name="Galan B."/>
            <person name="De La Calle F."/>
            <person name="Garcia J.L."/>
        </authorList>
    </citation>
    <scope>NUCLEOTIDE SEQUENCE</scope>
    <source>
        <strain evidence="4">PHM038</strain>
    </source>
</reference>
<evidence type="ECO:0000256" key="3">
    <source>
        <dbReference type="ARBA" id="ARBA00022905"/>
    </source>
</evidence>
<dbReference type="InterPro" id="IPR041881">
    <property type="entry name" value="PqqD_sf"/>
</dbReference>
<dbReference type="Proteomes" id="UP000598467">
    <property type="component" value="Unassembled WGS sequence"/>
</dbReference>
<dbReference type="NCBIfam" id="TIGR03859">
    <property type="entry name" value="PQQ_PqqD"/>
    <property type="match status" value="1"/>
</dbReference>
<gene>
    <name evidence="4" type="primary">pqqD</name>
    <name evidence="4" type="ORF">HK439_24715</name>
</gene>
<proteinExistence type="predicted"/>
<evidence type="ECO:0000256" key="1">
    <source>
        <dbReference type="ARBA" id="ARBA00004886"/>
    </source>
</evidence>
<comment type="caution">
    <text evidence="4">The sequence shown here is derived from an EMBL/GenBank/DDBJ whole genome shotgun (WGS) entry which is preliminary data.</text>
</comment>